<dbReference type="AlphaFoldDB" id="A0A8E0KIE7"/>
<evidence type="ECO:0000313" key="2">
    <source>
        <dbReference type="Proteomes" id="UP000016569"/>
    </source>
</evidence>
<comment type="caution">
    <text evidence="1">The sequence shown here is derived from an EMBL/GenBank/DDBJ whole genome shotgun (WGS) entry which is preliminary data.</text>
</comment>
<name>A0A8E0KIE7_9CAUL</name>
<sequence>MSLITEGNGQIEAGTMEFYMQANSHPLAYEALKDMMHAAAGIESDAEKVRFGTELGRFMMAGGNMPRNTYTLYETSGGVTTSVMPNSPEGGWITVRVLP</sequence>
<evidence type="ECO:0000313" key="1">
    <source>
        <dbReference type="EMBL" id="GAD58776.1"/>
    </source>
</evidence>
<reference evidence="2" key="1">
    <citation type="journal article" date="2013" name="Genome Announc.">
        <title>Draft Genome Sequence of the Dimorphic Prosthecate Bacterium Brevundimonas abyssalis TAR-001T.</title>
        <authorList>
            <person name="Tsubouchi T."/>
            <person name="Nishi S."/>
            <person name="Usui K."/>
            <person name="Shimane Y."/>
            <person name="Takaki Y."/>
            <person name="Maruyama T."/>
            <person name="Hatada Y."/>
        </authorList>
    </citation>
    <scope>NUCLEOTIDE SEQUENCE [LARGE SCALE GENOMIC DNA]</scope>
    <source>
        <strain evidence="2">TAR-001</strain>
    </source>
</reference>
<gene>
    <name evidence="1" type="ORF">MBEBAB_1026</name>
</gene>
<accession>A0A8E0KIE7</accession>
<dbReference type="EMBL" id="BATC01000012">
    <property type="protein sequence ID" value="GAD58776.1"/>
    <property type="molecule type" value="Genomic_DNA"/>
</dbReference>
<dbReference type="Proteomes" id="UP000016569">
    <property type="component" value="Unassembled WGS sequence"/>
</dbReference>
<keyword evidence="2" id="KW-1185">Reference proteome</keyword>
<protein>
    <submittedName>
        <fullName evidence="1">Uncharacterized protein</fullName>
    </submittedName>
</protein>
<organism evidence="1 2">
    <name type="scientific">Brevundimonas abyssalis TAR-001</name>
    <dbReference type="NCBI Taxonomy" id="1391729"/>
    <lineage>
        <taxon>Bacteria</taxon>
        <taxon>Pseudomonadati</taxon>
        <taxon>Pseudomonadota</taxon>
        <taxon>Alphaproteobacteria</taxon>
        <taxon>Caulobacterales</taxon>
        <taxon>Caulobacteraceae</taxon>
        <taxon>Brevundimonas</taxon>
    </lineage>
</organism>
<proteinExistence type="predicted"/>